<evidence type="ECO:0000256" key="1">
    <source>
        <dbReference type="ARBA" id="ARBA00008416"/>
    </source>
</evidence>
<dbReference type="EMBL" id="LSTR01000028">
    <property type="protein sequence ID" value="OAH44690.1"/>
    <property type="molecule type" value="Genomic_DNA"/>
</dbReference>
<dbReference type="SUPFAM" id="SSF51182">
    <property type="entry name" value="RmlC-like cupins"/>
    <property type="match status" value="1"/>
</dbReference>
<name>A0A177JTX2_SPHYA</name>
<dbReference type="PIRSF" id="PIRSF006232">
    <property type="entry name" value="Pirin"/>
    <property type="match status" value="1"/>
</dbReference>
<evidence type="ECO:0000313" key="5">
    <source>
        <dbReference type="Proteomes" id="UP000077262"/>
    </source>
</evidence>
<dbReference type="Pfam" id="PF02678">
    <property type="entry name" value="Pirin"/>
    <property type="match status" value="1"/>
</dbReference>
<dbReference type="InterPro" id="IPR014710">
    <property type="entry name" value="RmlC-like_jellyroll"/>
</dbReference>
<gene>
    <name evidence="4" type="ORF">AX777_20695</name>
</gene>
<reference evidence="4 5" key="1">
    <citation type="submission" date="2016-02" db="EMBL/GenBank/DDBJ databases">
        <authorList>
            <person name="Wen L."/>
            <person name="He K."/>
            <person name="Yang H."/>
        </authorList>
    </citation>
    <scope>NUCLEOTIDE SEQUENCE [LARGE SCALE GENOMIC DNA]</scope>
    <source>
        <strain evidence="4 5">CD09_2</strain>
    </source>
</reference>
<dbReference type="InterPro" id="IPR011051">
    <property type="entry name" value="RmlC_Cupin_sf"/>
</dbReference>
<comment type="caution">
    <text evidence="4">The sequence shown here is derived from an EMBL/GenBank/DDBJ whole genome shotgun (WGS) entry which is preliminary data.</text>
</comment>
<dbReference type="Proteomes" id="UP000077262">
    <property type="component" value="Unassembled WGS sequence"/>
</dbReference>
<evidence type="ECO:0000313" key="4">
    <source>
        <dbReference type="EMBL" id="OAH44690.1"/>
    </source>
</evidence>
<dbReference type="PANTHER" id="PTHR13903:SF8">
    <property type="entry name" value="PIRIN"/>
    <property type="match status" value="1"/>
</dbReference>
<organism evidence="4 5">
    <name type="scientific">Sphingobium yanoikuyae</name>
    <name type="common">Sphingomonas yanoikuyae</name>
    <dbReference type="NCBI Taxonomy" id="13690"/>
    <lineage>
        <taxon>Bacteria</taxon>
        <taxon>Pseudomonadati</taxon>
        <taxon>Pseudomonadota</taxon>
        <taxon>Alphaproteobacteria</taxon>
        <taxon>Sphingomonadales</taxon>
        <taxon>Sphingomonadaceae</taxon>
        <taxon>Sphingobium</taxon>
    </lineage>
</organism>
<evidence type="ECO:0000256" key="2">
    <source>
        <dbReference type="RuleBase" id="RU003457"/>
    </source>
</evidence>
<dbReference type="InterPro" id="IPR003829">
    <property type="entry name" value="Pirin_N_dom"/>
</dbReference>
<proteinExistence type="inferred from homology"/>
<dbReference type="AlphaFoldDB" id="A0A177JTX2"/>
<comment type="similarity">
    <text evidence="1 2">Belongs to the pirin family.</text>
</comment>
<sequence>MPHTATRTPTATSVRKILHRTQGRSHPGMPVTRLMSPSDLGEVLKPFVFLDLLDHDAKRISNDPGLHPHSGIATITYIAQGVTRYIDPDGSSGIVTAGGVEWMQAGRGMWHSGGAGAPGRIRGFQLWIALPPELELGPTSSLYQGPGDVARAGPARILLGSYNGAQSAIRAPSPINYLAVTLQAGERWRYDPPLRHSILWAAVSLGAIGIPDRVEQGEMIAFHLGEDSVEFEALTDAEFVLGSAVPHAHDLVLGSYSVHTSPEALRRGEAHIRAMQPTG</sequence>
<dbReference type="InterPro" id="IPR012093">
    <property type="entry name" value="Pirin"/>
</dbReference>
<accession>A0A177JTX2</accession>
<dbReference type="Gene3D" id="2.60.120.10">
    <property type="entry name" value="Jelly Rolls"/>
    <property type="match status" value="1"/>
</dbReference>
<protein>
    <recommendedName>
        <fullName evidence="3">Pirin N-terminal domain-containing protein</fullName>
    </recommendedName>
</protein>
<feature type="domain" description="Pirin N-terminal" evidence="3">
    <location>
        <begin position="39"/>
        <end position="128"/>
    </location>
</feature>
<evidence type="ECO:0000259" key="3">
    <source>
        <dbReference type="Pfam" id="PF02678"/>
    </source>
</evidence>
<dbReference type="PANTHER" id="PTHR13903">
    <property type="entry name" value="PIRIN-RELATED"/>
    <property type="match status" value="1"/>
</dbReference>
<dbReference type="CDD" id="cd02247">
    <property type="entry name" value="cupin_pirin_C"/>
    <property type="match status" value="1"/>
</dbReference>